<evidence type="ECO:0000256" key="4">
    <source>
        <dbReference type="ARBA" id="ARBA00021735"/>
    </source>
</evidence>
<keyword evidence="7" id="KW-1185">Reference proteome</keyword>
<protein>
    <recommendedName>
        <fullName evidence="4">Putative pterin-4-alpha-carbinolamine dehydratase</fullName>
        <ecNumber evidence="3">4.2.1.96</ecNumber>
    </recommendedName>
</protein>
<dbReference type="GO" id="GO:0008124">
    <property type="term" value="F:4-alpha-hydroxytetrahydrobiopterin dehydratase activity"/>
    <property type="evidence" value="ECO:0007669"/>
    <property type="project" value="UniProtKB-EC"/>
</dbReference>
<name>A0ABY6NX92_9NOCA</name>
<evidence type="ECO:0000256" key="1">
    <source>
        <dbReference type="ARBA" id="ARBA00001554"/>
    </source>
</evidence>
<dbReference type="CDD" id="cd00488">
    <property type="entry name" value="PCD_DCoH"/>
    <property type="match status" value="1"/>
</dbReference>
<dbReference type="PANTHER" id="PTHR12599:SF0">
    <property type="entry name" value="PTERIN-4-ALPHA-CARBINOLAMINE DEHYDRATASE"/>
    <property type="match status" value="1"/>
</dbReference>
<dbReference type="EMBL" id="CP110615">
    <property type="protein sequence ID" value="UZJ23990.1"/>
    <property type="molecule type" value="Genomic_DNA"/>
</dbReference>
<dbReference type="Proteomes" id="UP001164965">
    <property type="component" value="Chromosome"/>
</dbReference>
<dbReference type="PANTHER" id="PTHR12599">
    <property type="entry name" value="PTERIN-4-ALPHA-CARBINOLAMINE DEHYDRATASE"/>
    <property type="match status" value="1"/>
</dbReference>
<comment type="catalytic activity">
    <reaction evidence="1">
        <text>(4aS,6R)-4a-hydroxy-L-erythro-5,6,7,8-tetrahydrobiopterin = (6R)-L-erythro-6,7-dihydrobiopterin + H2O</text>
        <dbReference type="Rhea" id="RHEA:11920"/>
        <dbReference type="ChEBI" id="CHEBI:15377"/>
        <dbReference type="ChEBI" id="CHEBI:15642"/>
        <dbReference type="ChEBI" id="CHEBI:43120"/>
        <dbReference type="EC" id="4.2.1.96"/>
    </reaction>
</comment>
<evidence type="ECO:0000313" key="6">
    <source>
        <dbReference type="EMBL" id="UZJ23990.1"/>
    </source>
</evidence>
<keyword evidence="5 6" id="KW-0456">Lyase</keyword>
<evidence type="ECO:0000256" key="2">
    <source>
        <dbReference type="ARBA" id="ARBA00006472"/>
    </source>
</evidence>
<proteinExistence type="inferred from homology"/>
<dbReference type="Gene3D" id="3.30.1360.20">
    <property type="entry name" value="Transcriptional coactivator/pterin dehydratase"/>
    <property type="match status" value="1"/>
</dbReference>
<comment type="similarity">
    <text evidence="2">Belongs to the pterin-4-alpha-carbinolamine dehydratase family.</text>
</comment>
<dbReference type="Pfam" id="PF01329">
    <property type="entry name" value="Pterin_4a"/>
    <property type="match status" value="1"/>
</dbReference>
<gene>
    <name evidence="6" type="ORF">RHODO2019_12460</name>
</gene>
<dbReference type="EC" id="4.2.1.96" evidence="3"/>
<dbReference type="InterPro" id="IPR001533">
    <property type="entry name" value="Pterin_deHydtase"/>
</dbReference>
<dbReference type="NCBIfam" id="NF002017">
    <property type="entry name" value="PRK00823.1-2"/>
    <property type="match status" value="1"/>
</dbReference>
<accession>A0ABY6NX92</accession>
<dbReference type="InterPro" id="IPR036428">
    <property type="entry name" value="PCD_sf"/>
</dbReference>
<reference evidence="6" key="1">
    <citation type="submission" date="2022-10" db="EMBL/GenBank/DDBJ databases">
        <title>Rhodococcus sp.75.</title>
        <authorList>
            <person name="Sun M."/>
        </authorList>
    </citation>
    <scope>NUCLEOTIDE SEQUENCE</scope>
    <source>
        <strain evidence="6">75</strain>
    </source>
</reference>
<evidence type="ECO:0000256" key="5">
    <source>
        <dbReference type="ARBA" id="ARBA00023239"/>
    </source>
</evidence>
<organism evidence="6 7">
    <name type="scientific">Rhodococcus antarcticus</name>
    <dbReference type="NCBI Taxonomy" id="2987751"/>
    <lineage>
        <taxon>Bacteria</taxon>
        <taxon>Bacillati</taxon>
        <taxon>Actinomycetota</taxon>
        <taxon>Actinomycetes</taxon>
        <taxon>Mycobacteriales</taxon>
        <taxon>Nocardiaceae</taxon>
        <taxon>Rhodococcus</taxon>
    </lineage>
</organism>
<dbReference type="SUPFAM" id="SSF55248">
    <property type="entry name" value="PCD-like"/>
    <property type="match status" value="1"/>
</dbReference>
<evidence type="ECO:0000313" key="7">
    <source>
        <dbReference type="Proteomes" id="UP001164965"/>
    </source>
</evidence>
<sequence length="96" mass="9999">MTTLLTTTETADALAGLPGWELDGPSLVRTAQAPSFPAAIALVTRVGEVAEGMDHHPDIDIRWCTLTFRCATHSEGGITALDVRLAAEISALLAAG</sequence>
<evidence type="ECO:0000256" key="3">
    <source>
        <dbReference type="ARBA" id="ARBA00013252"/>
    </source>
</evidence>
<dbReference type="RefSeq" id="WP_265382097.1">
    <property type="nucleotide sequence ID" value="NZ_CP110615.1"/>
</dbReference>